<feature type="domain" description="TonB-dependent receptor-like beta-barrel" evidence="12">
    <location>
        <begin position="260"/>
        <end position="665"/>
    </location>
</feature>
<keyword evidence="2 10" id="KW-0813">Transport</keyword>
<evidence type="ECO:0000313" key="15">
    <source>
        <dbReference type="Proteomes" id="UP000279908"/>
    </source>
</evidence>
<comment type="similarity">
    <text evidence="10 11">Belongs to the TonB-dependent receptor family.</text>
</comment>
<keyword evidence="4 10" id="KW-0812">Transmembrane</keyword>
<name>A0A432AXL7_CHLPH</name>
<dbReference type="InterPro" id="IPR036942">
    <property type="entry name" value="Beta-barrel_TonB_sf"/>
</dbReference>
<comment type="caution">
    <text evidence="14">The sequence shown here is derived from an EMBL/GenBank/DDBJ whole genome shotgun (WGS) entry which is preliminary data.</text>
</comment>
<dbReference type="PANTHER" id="PTHR30069:SF29">
    <property type="entry name" value="HEMOGLOBIN AND HEMOGLOBIN-HAPTOGLOBIN-BINDING PROTEIN 1-RELATED"/>
    <property type="match status" value="1"/>
</dbReference>
<comment type="subcellular location">
    <subcellularLocation>
        <location evidence="1 10">Cell outer membrane</location>
        <topology evidence="1 10">Multi-pass membrane protein</topology>
    </subcellularLocation>
</comment>
<keyword evidence="3 10" id="KW-1134">Transmembrane beta strand</keyword>
<keyword evidence="5" id="KW-0732">Signal</keyword>
<gene>
    <name evidence="14" type="ORF">EKD02_01220</name>
</gene>
<evidence type="ECO:0000313" key="14">
    <source>
        <dbReference type="EMBL" id="RTY40046.1"/>
    </source>
</evidence>
<evidence type="ECO:0000256" key="11">
    <source>
        <dbReference type="RuleBase" id="RU003357"/>
    </source>
</evidence>
<dbReference type="Pfam" id="PF07715">
    <property type="entry name" value="Plug"/>
    <property type="match status" value="1"/>
</dbReference>
<evidence type="ECO:0000256" key="5">
    <source>
        <dbReference type="ARBA" id="ARBA00022729"/>
    </source>
</evidence>
<evidence type="ECO:0000256" key="7">
    <source>
        <dbReference type="ARBA" id="ARBA00023136"/>
    </source>
</evidence>
<dbReference type="InterPro" id="IPR037066">
    <property type="entry name" value="Plug_dom_sf"/>
</dbReference>
<dbReference type="Proteomes" id="UP000279908">
    <property type="component" value="Unassembled WGS sequence"/>
</dbReference>
<dbReference type="GO" id="GO:0044718">
    <property type="term" value="P:siderophore transmembrane transport"/>
    <property type="evidence" value="ECO:0007669"/>
    <property type="project" value="TreeGrafter"/>
</dbReference>
<feature type="domain" description="TonB-dependent receptor plug" evidence="13">
    <location>
        <begin position="113"/>
        <end position="216"/>
    </location>
</feature>
<evidence type="ECO:0000256" key="2">
    <source>
        <dbReference type="ARBA" id="ARBA00022448"/>
    </source>
</evidence>
<evidence type="ECO:0000256" key="4">
    <source>
        <dbReference type="ARBA" id="ARBA00022692"/>
    </source>
</evidence>
<keyword evidence="6 11" id="KW-0798">TonB box</keyword>
<reference evidence="14 15" key="1">
    <citation type="submission" date="2018-12" db="EMBL/GenBank/DDBJ databases">
        <authorList>
            <person name="Lunina O.N."/>
            <person name="Grouzdev D.S."/>
            <person name="Gorlenko V.M."/>
            <person name="Savvichev A.S."/>
        </authorList>
    </citation>
    <scope>NUCLEOTIDE SEQUENCE [LARGE SCALE GENOMIC DNA]</scope>
    <source>
        <strain evidence="14 15">BrKhr-17</strain>
    </source>
</reference>
<dbReference type="GO" id="GO:0015344">
    <property type="term" value="F:siderophore uptake transmembrane transporter activity"/>
    <property type="evidence" value="ECO:0007669"/>
    <property type="project" value="TreeGrafter"/>
</dbReference>
<dbReference type="GO" id="GO:0009279">
    <property type="term" value="C:cell outer membrane"/>
    <property type="evidence" value="ECO:0007669"/>
    <property type="project" value="UniProtKB-SubCell"/>
</dbReference>
<evidence type="ECO:0000256" key="6">
    <source>
        <dbReference type="ARBA" id="ARBA00023077"/>
    </source>
</evidence>
<evidence type="ECO:0000256" key="3">
    <source>
        <dbReference type="ARBA" id="ARBA00022452"/>
    </source>
</evidence>
<keyword evidence="9 10" id="KW-0998">Cell outer membrane</keyword>
<dbReference type="InterPro" id="IPR039426">
    <property type="entry name" value="TonB-dep_rcpt-like"/>
</dbReference>
<dbReference type="Gene3D" id="2.170.130.10">
    <property type="entry name" value="TonB-dependent receptor, plug domain"/>
    <property type="match status" value="1"/>
</dbReference>
<keyword evidence="8 14" id="KW-0675">Receptor</keyword>
<evidence type="ECO:0000256" key="9">
    <source>
        <dbReference type="ARBA" id="ARBA00023237"/>
    </source>
</evidence>
<dbReference type="InterPro" id="IPR000531">
    <property type="entry name" value="Beta-barrel_TonB"/>
</dbReference>
<organism evidence="14 15">
    <name type="scientific">Chlorobium phaeovibrioides</name>
    <dbReference type="NCBI Taxonomy" id="1094"/>
    <lineage>
        <taxon>Bacteria</taxon>
        <taxon>Pseudomonadati</taxon>
        <taxon>Chlorobiota</taxon>
        <taxon>Chlorobiia</taxon>
        <taxon>Chlorobiales</taxon>
        <taxon>Chlorobiaceae</taxon>
        <taxon>Chlorobium/Pelodictyon group</taxon>
        <taxon>Chlorobium</taxon>
    </lineage>
</organism>
<accession>A0A432AXL7</accession>
<evidence type="ECO:0000259" key="13">
    <source>
        <dbReference type="Pfam" id="PF07715"/>
    </source>
</evidence>
<evidence type="ECO:0000256" key="10">
    <source>
        <dbReference type="PROSITE-ProRule" id="PRU01360"/>
    </source>
</evidence>
<dbReference type="Pfam" id="PF00593">
    <property type="entry name" value="TonB_dep_Rec_b-barrel"/>
    <property type="match status" value="1"/>
</dbReference>
<dbReference type="Gene3D" id="2.40.170.20">
    <property type="entry name" value="TonB-dependent receptor, beta-barrel domain"/>
    <property type="match status" value="1"/>
</dbReference>
<dbReference type="InterPro" id="IPR012910">
    <property type="entry name" value="Plug_dom"/>
</dbReference>
<evidence type="ECO:0000256" key="8">
    <source>
        <dbReference type="ARBA" id="ARBA00023170"/>
    </source>
</evidence>
<dbReference type="CDD" id="cd01347">
    <property type="entry name" value="ligand_gated_channel"/>
    <property type="match status" value="1"/>
</dbReference>
<proteinExistence type="inferred from homology"/>
<dbReference type="SUPFAM" id="SSF56935">
    <property type="entry name" value="Porins"/>
    <property type="match status" value="1"/>
</dbReference>
<evidence type="ECO:0000256" key="1">
    <source>
        <dbReference type="ARBA" id="ARBA00004571"/>
    </source>
</evidence>
<keyword evidence="7 10" id="KW-0472">Membrane</keyword>
<dbReference type="PROSITE" id="PS52016">
    <property type="entry name" value="TONB_DEPENDENT_REC_3"/>
    <property type="match status" value="1"/>
</dbReference>
<evidence type="ECO:0000259" key="12">
    <source>
        <dbReference type="Pfam" id="PF00593"/>
    </source>
</evidence>
<sequence length="691" mass="75777">MLFAKHRPKVRLFSLRLQLYGLTVCDALFWNLKRNSRFSVIRPPSTDTPVCSNIHQLNYTGLDMNKKVFFAVMVGLLCSRGVFAEDTLPSYTTDEVVVSATKTLNSISDAGGSSVTVITAEDIANSGKETVAEVIKGVPGIDIASNGGIGSTTSIFMRGADSKNVLLLIDGVPTNDPSDGNRAASIANLTVDNIERIEVVRGPLSSLYGASASAGVINIITKRGGVESSVYGGVEGGSFGTNKFYGGATGMKGLFDYAVNVSRYRTDGFSAVDERNRCINPGNAEYEDDSYENTTWSGNFGLKLSSVASLRTVLRYTDAALDYDAFNADSSVNSSDTKSFNGRIALTLDTKPLFSTFSYDFNSIDRDNTSGTTVSRYHGYLYDLGWQGDIAATANNTVTVGLNYQNESLDNNASGTAMDKSVDTKSAFLQDQWHIGEFDLVGAVRFEDHEAFGDKTTWRMAPSYVLGDTKLKFSYGTGYTAPSLYQLYSTDDWGGGPVGNDQLKPETSRGWDVGFEQKIVDNLKFGATYFRTDYDDRIDYDSATSRYVQVSGKTKTSGVESFVEWNPLKQLFLAGNYTYTYTRNPLGEELARRPKNKAGLTASWEATDKVKLNTSMQWVGSRIDSGAKDENCITTNKLESYFLANLSASFQVHENVELYGRVDNLFDEYYEEVWSYATPGRSAYAGMKLTF</sequence>
<dbReference type="PANTHER" id="PTHR30069">
    <property type="entry name" value="TONB-DEPENDENT OUTER MEMBRANE RECEPTOR"/>
    <property type="match status" value="1"/>
</dbReference>
<dbReference type="EMBL" id="RXYK01000001">
    <property type="protein sequence ID" value="RTY40046.1"/>
    <property type="molecule type" value="Genomic_DNA"/>
</dbReference>
<protein>
    <submittedName>
        <fullName evidence="14">TonB-dependent receptor</fullName>
    </submittedName>
</protein>
<dbReference type="AlphaFoldDB" id="A0A432AXL7"/>